<feature type="signal peptide" evidence="1">
    <location>
        <begin position="1"/>
        <end position="19"/>
    </location>
</feature>
<evidence type="ECO:0000256" key="1">
    <source>
        <dbReference type="SAM" id="SignalP"/>
    </source>
</evidence>
<dbReference type="OrthoDB" id="3518533at2759"/>
<name>A0A8T9C118_9HELO</name>
<dbReference type="EMBL" id="QGMK01001350">
    <property type="protein sequence ID" value="TVY68981.1"/>
    <property type="molecule type" value="Genomic_DNA"/>
</dbReference>
<dbReference type="Proteomes" id="UP000469558">
    <property type="component" value="Unassembled WGS sequence"/>
</dbReference>
<keyword evidence="4" id="KW-1185">Reference proteome</keyword>
<gene>
    <name evidence="3" type="ORF">LSUE1_G008373</name>
</gene>
<keyword evidence="1" id="KW-0732">Signal</keyword>
<organism evidence="3 4">
    <name type="scientific">Lachnellula suecica</name>
    <dbReference type="NCBI Taxonomy" id="602035"/>
    <lineage>
        <taxon>Eukaryota</taxon>
        <taxon>Fungi</taxon>
        <taxon>Dikarya</taxon>
        <taxon>Ascomycota</taxon>
        <taxon>Pezizomycotina</taxon>
        <taxon>Leotiomycetes</taxon>
        <taxon>Helotiales</taxon>
        <taxon>Lachnaceae</taxon>
        <taxon>Lachnellula</taxon>
    </lineage>
</organism>
<evidence type="ECO:0000259" key="2">
    <source>
        <dbReference type="Pfam" id="PF25484"/>
    </source>
</evidence>
<reference evidence="3 4" key="1">
    <citation type="submission" date="2018-05" db="EMBL/GenBank/DDBJ databases">
        <title>Genome sequencing and assembly of the regulated plant pathogen Lachnellula willkommii and related sister species for the development of diagnostic species identification markers.</title>
        <authorList>
            <person name="Giroux E."/>
            <person name="Bilodeau G."/>
        </authorList>
    </citation>
    <scope>NUCLEOTIDE SEQUENCE [LARGE SCALE GENOMIC DNA]</scope>
    <source>
        <strain evidence="3 4">CBS 268.59</strain>
    </source>
</reference>
<dbReference type="AlphaFoldDB" id="A0A8T9C118"/>
<dbReference type="Pfam" id="PF25484">
    <property type="entry name" value="DUF7907"/>
    <property type="match status" value="1"/>
</dbReference>
<evidence type="ECO:0000313" key="3">
    <source>
        <dbReference type="EMBL" id="TVY68981.1"/>
    </source>
</evidence>
<evidence type="ECO:0000313" key="4">
    <source>
        <dbReference type="Proteomes" id="UP000469558"/>
    </source>
</evidence>
<comment type="caution">
    <text evidence="3">The sequence shown here is derived from an EMBL/GenBank/DDBJ whole genome shotgun (WGS) entry which is preliminary data.</text>
</comment>
<sequence>MVFIKTASAFALLSTLASTAPTSTPIYPPYSNSESFNLIANVTSGDLSPSINGWGLTSYHTGAGTAYAVLSPSSPRIFYANGTAEEIRYNSGNILSDEGTPLFPGGLVINAPTTSTPSEVSLSVNAGVGTSNVGITHFPDPVNTLYALGGEGFYACERVPFPGAQSAVMVFQTQSEGVPAGCAEVVFLPQCSEGSGAVHPTGAVSGCYADVAAIDWSIYYSS</sequence>
<protein>
    <recommendedName>
        <fullName evidence="2">DUF7907 domain-containing protein</fullName>
    </recommendedName>
</protein>
<accession>A0A8T9C118</accession>
<feature type="chain" id="PRO_5035760200" description="DUF7907 domain-containing protein" evidence="1">
    <location>
        <begin position="20"/>
        <end position="222"/>
    </location>
</feature>
<feature type="domain" description="DUF7907" evidence="2">
    <location>
        <begin position="33"/>
        <end position="191"/>
    </location>
</feature>
<proteinExistence type="predicted"/>
<dbReference type="InterPro" id="IPR057229">
    <property type="entry name" value="DUF7907"/>
</dbReference>